<organism evidence="1 2">
    <name type="scientific">Panicum miliaceum</name>
    <name type="common">Proso millet</name>
    <name type="synonym">Broomcorn millet</name>
    <dbReference type="NCBI Taxonomy" id="4540"/>
    <lineage>
        <taxon>Eukaryota</taxon>
        <taxon>Viridiplantae</taxon>
        <taxon>Streptophyta</taxon>
        <taxon>Embryophyta</taxon>
        <taxon>Tracheophyta</taxon>
        <taxon>Spermatophyta</taxon>
        <taxon>Magnoliopsida</taxon>
        <taxon>Liliopsida</taxon>
        <taxon>Poales</taxon>
        <taxon>Poaceae</taxon>
        <taxon>PACMAD clade</taxon>
        <taxon>Panicoideae</taxon>
        <taxon>Panicodae</taxon>
        <taxon>Paniceae</taxon>
        <taxon>Panicinae</taxon>
        <taxon>Panicum</taxon>
        <taxon>Panicum sect. Panicum</taxon>
    </lineage>
</organism>
<proteinExistence type="predicted"/>
<dbReference type="Proteomes" id="UP000275267">
    <property type="component" value="Unassembled WGS sequence"/>
</dbReference>
<accession>A0A3L6TCG4</accession>
<evidence type="ECO:0000313" key="2">
    <source>
        <dbReference type="Proteomes" id="UP000275267"/>
    </source>
</evidence>
<dbReference type="EMBL" id="PQIB02000002">
    <property type="protein sequence ID" value="RLN36005.1"/>
    <property type="molecule type" value="Genomic_DNA"/>
</dbReference>
<sequence>MADPNPGIDLNLPACEIDPAEDAQVVQQPVVKVYMSNPIDWDEVQMLLKGSNTAMTQSEQYTPCC</sequence>
<name>A0A3L6TCG4_PANMI</name>
<dbReference type="AlphaFoldDB" id="A0A3L6TCG4"/>
<protein>
    <submittedName>
        <fullName evidence="1">Uncharacterized protein</fullName>
    </submittedName>
</protein>
<comment type="caution">
    <text evidence="1">The sequence shown here is derived from an EMBL/GenBank/DDBJ whole genome shotgun (WGS) entry which is preliminary data.</text>
</comment>
<keyword evidence="2" id="KW-1185">Reference proteome</keyword>
<gene>
    <name evidence="1" type="ORF">C2845_PM03G34200</name>
</gene>
<reference evidence="2" key="1">
    <citation type="journal article" date="2019" name="Nat. Commun.">
        <title>The genome of broomcorn millet.</title>
        <authorList>
            <person name="Zou C."/>
            <person name="Miki D."/>
            <person name="Li D."/>
            <person name="Tang Q."/>
            <person name="Xiao L."/>
            <person name="Rajput S."/>
            <person name="Deng P."/>
            <person name="Jia W."/>
            <person name="Huang R."/>
            <person name="Zhang M."/>
            <person name="Sun Y."/>
            <person name="Hu J."/>
            <person name="Fu X."/>
            <person name="Schnable P.S."/>
            <person name="Li F."/>
            <person name="Zhang H."/>
            <person name="Feng B."/>
            <person name="Zhu X."/>
            <person name="Liu R."/>
            <person name="Schnable J.C."/>
            <person name="Zhu J.-K."/>
            <person name="Zhang H."/>
        </authorList>
    </citation>
    <scope>NUCLEOTIDE SEQUENCE [LARGE SCALE GENOMIC DNA]</scope>
</reference>
<evidence type="ECO:0000313" key="1">
    <source>
        <dbReference type="EMBL" id="RLN36005.1"/>
    </source>
</evidence>